<accession>A0A1F5Z4B7</accession>
<evidence type="ECO:0000256" key="1">
    <source>
        <dbReference type="SAM" id="Coils"/>
    </source>
</evidence>
<gene>
    <name evidence="2" type="ORF">A2777_04070</name>
</gene>
<feature type="coiled-coil region" evidence="1">
    <location>
        <begin position="53"/>
        <end position="87"/>
    </location>
</feature>
<protein>
    <recommendedName>
        <fullName evidence="4">Cell division protein FtsL</fullName>
    </recommendedName>
</protein>
<reference evidence="2 3" key="1">
    <citation type="journal article" date="2016" name="Nat. Commun.">
        <title>Thousands of microbial genomes shed light on interconnected biogeochemical processes in an aquifer system.</title>
        <authorList>
            <person name="Anantharaman K."/>
            <person name="Brown C.T."/>
            <person name="Hug L.A."/>
            <person name="Sharon I."/>
            <person name="Castelle C.J."/>
            <person name="Probst A.J."/>
            <person name="Thomas B.C."/>
            <person name="Singh A."/>
            <person name="Wilkins M.J."/>
            <person name="Karaoz U."/>
            <person name="Brodie E.L."/>
            <person name="Williams K.H."/>
            <person name="Hubbard S.S."/>
            <person name="Banfield J.F."/>
        </authorList>
    </citation>
    <scope>NUCLEOTIDE SEQUENCE [LARGE SCALE GENOMIC DNA]</scope>
</reference>
<dbReference type="Pfam" id="PF04977">
    <property type="entry name" value="DivIC"/>
    <property type="match status" value="1"/>
</dbReference>
<dbReference type="InterPro" id="IPR007060">
    <property type="entry name" value="FtsL/DivIC"/>
</dbReference>
<evidence type="ECO:0000313" key="3">
    <source>
        <dbReference type="Proteomes" id="UP000177354"/>
    </source>
</evidence>
<organism evidence="2 3">
    <name type="scientific">Candidatus Gottesmanbacteria bacterium RIFCSPHIGHO2_01_FULL_40_15</name>
    <dbReference type="NCBI Taxonomy" id="1798376"/>
    <lineage>
        <taxon>Bacteria</taxon>
        <taxon>Candidatus Gottesmaniibacteriota</taxon>
    </lineage>
</organism>
<dbReference type="AlphaFoldDB" id="A0A1F5Z4B7"/>
<name>A0A1F5Z4B7_9BACT</name>
<proteinExistence type="predicted"/>
<keyword evidence="1" id="KW-0175">Coiled coil</keyword>
<sequence>MNILKHACQVGIKKMKKIINLRLKEFLLLFLMLVLFVNLINSWMKLKERINLIKETENKVIEEEKFQENLERELAQAESDVYIEKQAREKLNMGKDGEIVVLLPTPVLSPSPTAVPDDRSANWQKWMRLFW</sequence>
<dbReference type="EMBL" id="MFJF01000012">
    <property type="protein sequence ID" value="OGG07017.1"/>
    <property type="molecule type" value="Genomic_DNA"/>
</dbReference>
<comment type="caution">
    <text evidence="2">The sequence shown here is derived from an EMBL/GenBank/DDBJ whole genome shotgun (WGS) entry which is preliminary data.</text>
</comment>
<evidence type="ECO:0000313" key="2">
    <source>
        <dbReference type="EMBL" id="OGG07017.1"/>
    </source>
</evidence>
<evidence type="ECO:0008006" key="4">
    <source>
        <dbReference type="Google" id="ProtNLM"/>
    </source>
</evidence>
<dbReference type="Proteomes" id="UP000177354">
    <property type="component" value="Unassembled WGS sequence"/>
</dbReference>